<dbReference type="EMBL" id="JAQAGZ010000038">
    <property type="protein sequence ID" value="MCZ8517431.1"/>
    <property type="molecule type" value="Genomic_DNA"/>
</dbReference>
<dbReference type="GO" id="GO:0016787">
    <property type="term" value="F:hydrolase activity"/>
    <property type="evidence" value="ECO:0007669"/>
    <property type="project" value="UniProtKB-KW"/>
</dbReference>
<keyword evidence="3" id="KW-1185">Reference proteome</keyword>
<evidence type="ECO:0000313" key="3">
    <source>
        <dbReference type="Proteomes" id="UP001527882"/>
    </source>
</evidence>
<evidence type="ECO:0000259" key="1">
    <source>
        <dbReference type="Pfam" id="PF00144"/>
    </source>
</evidence>
<organism evidence="2 3">
    <name type="scientific">Paenibacillus gyeongsangnamensis</name>
    <dbReference type="NCBI Taxonomy" id="3388067"/>
    <lineage>
        <taxon>Bacteria</taxon>
        <taxon>Bacillati</taxon>
        <taxon>Bacillota</taxon>
        <taxon>Bacilli</taxon>
        <taxon>Bacillales</taxon>
        <taxon>Paenibacillaceae</taxon>
        <taxon>Paenibacillus</taxon>
    </lineage>
</organism>
<dbReference type="PANTHER" id="PTHR46825:SF9">
    <property type="entry name" value="BETA-LACTAMASE-RELATED DOMAIN-CONTAINING PROTEIN"/>
    <property type="match status" value="1"/>
</dbReference>
<feature type="domain" description="Beta-lactamase-related" evidence="1">
    <location>
        <begin position="9"/>
        <end position="334"/>
    </location>
</feature>
<dbReference type="Gene3D" id="3.40.710.10">
    <property type="entry name" value="DD-peptidase/beta-lactamase superfamily"/>
    <property type="match status" value="1"/>
</dbReference>
<sequence length="441" mass="49190">MSDRSWSIFEAYVGKLMKQESIAGAAVAVSQHGEIIYQKGFGVRDIETKDPVTPDTIFGTASVTKSFTALAIMQLADEGKLSLDDPVIRYIPEFKLHGLEDTASVKIHHLLSHTTGLPPMRRNEVLNRLNDHPAYMASESYELLGKPGQYFSYCNDTFLLLGTIIEQLTGRLYRRYMTERILERLHMHRSTFSFEELAKYDRVSIPYVKNSETGVLEEVPWPMLGNYEVGGGIRSNVLDLLKYGQCYVDGGMVQGRSIVSQDAIHNMWKPVHRVGRNTFYGYALRITPDYSGVSLVEHGGAQPGVSSHFGFVPEEGLVAVVLTNVANVPANDMWLAAVNTALGFPLEQKSSIEPHAQASLEHLQSFVGTYRSAEGGCVSIFLDDQKPKAEIDGKVFTLRASTDSTLVIENKEYPIRFFFKDGPKAWAAFYGSRMLTRVKPD</sequence>
<dbReference type="Pfam" id="PF00144">
    <property type="entry name" value="Beta-lactamase"/>
    <property type="match status" value="1"/>
</dbReference>
<dbReference type="InterPro" id="IPR012338">
    <property type="entry name" value="Beta-lactam/transpept-like"/>
</dbReference>
<keyword evidence="2" id="KW-0378">Hydrolase</keyword>
<dbReference type="PANTHER" id="PTHR46825">
    <property type="entry name" value="D-ALANYL-D-ALANINE-CARBOXYPEPTIDASE/ENDOPEPTIDASE AMPH"/>
    <property type="match status" value="1"/>
</dbReference>
<comment type="caution">
    <text evidence="2">The sequence shown here is derived from an EMBL/GenBank/DDBJ whole genome shotgun (WGS) entry which is preliminary data.</text>
</comment>
<dbReference type="RefSeq" id="WP_269885959.1">
    <property type="nucleotide sequence ID" value="NZ_JAQAGZ010000038.1"/>
</dbReference>
<protein>
    <submittedName>
        <fullName evidence="2">Serine hydrolase</fullName>
    </submittedName>
</protein>
<dbReference type="InterPro" id="IPR050491">
    <property type="entry name" value="AmpC-like"/>
</dbReference>
<dbReference type="Proteomes" id="UP001527882">
    <property type="component" value="Unassembled WGS sequence"/>
</dbReference>
<dbReference type="SUPFAM" id="SSF56601">
    <property type="entry name" value="beta-lactamase/transpeptidase-like"/>
    <property type="match status" value="1"/>
</dbReference>
<proteinExistence type="predicted"/>
<reference evidence="2 3" key="1">
    <citation type="submission" date="2022-12" db="EMBL/GenBank/DDBJ databases">
        <title>Draft genome sequence of Paenibacillus sp. dW9.</title>
        <authorList>
            <person name="Choi E.-W."/>
            <person name="Kim D.-U."/>
        </authorList>
    </citation>
    <scope>NUCLEOTIDE SEQUENCE [LARGE SCALE GENOMIC DNA]</scope>
    <source>
        <strain evidence="3">dW9</strain>
    </source>
</reference>
<name>A0ABT4QL47_9BACL</name>
<evidence type="ECO:0000313" key="2">
    <source>
        <dbReference type="EMBL" id="MCZ8517431.1"/>
    </source>
</evidence>
<dbReference type="InterPro" id="IPR001466">
    <property type="entry name" value="Beta-lactam-related"/>
</dbReference>
<gene>
    <name evidence="2" type="ORF">O9H85_34820</name>
</gene>
<accession>A0ABT4QL47</accession>